<dbReference type="InterPro" id="IPR023352">
    <property type="entry name" value="MAPEG-like_dom_sf"/>
</dbReference>
<keyword evidence="2 5" id="KW-0812">Transmembrane</keyword>
<evidence type="ECO:0000313" key="6">
    <source>
        <dbReference type="EMBL" id="MBB3997502.1"/>
    </source>
</evidence>
<dbReference type="Pfam" id="PF01124">
    <property type="entry name" value="MAPEG"/>
    <property type="match status" value="1"/>
</dbReference>
<organism evidence="6 7">
    <name type="scientific">Aureimonas pseudogalii</name>
    <dbReference type="NCBI Taxonomy" id="1744844"/>
    <lineage>
        <taxon>Bacteria</taxon>
        <taxon>Pseudomonadati</taxon>
        <taxon>Pseudomonadota</taxon>
        <taxon>Alphaproteobacteria</taxon>
        <taxon>Hyphomicrobiales</taxon>
        <taxon>Aurantimonadaceae</taxon>
        <taxon>Aureimonas</taxon>
    </lineage>
</organism>
<proteinExistence type="predicted"/>
<protein>
    <submittedName>
        <fullName evidence="6">Putative MAPEG superfamily protein</fullName>
    </submittedName>
</protein>
<dbReference type="GO" id="GO:0016020">
    <property type="term" value="C:membrane"/>
    <property type="evidence" value="ECO:0007669"/>
    <property type="project" value="UniProtKB-SubCell"/>
</dbReference>
<dbReference type="PANTHER" id="PTHR35371">
    <property type="entry name" value="INNER MEMBRANE PROTEIN"/>
    <property type="match status" value="1"/>
</dbReference>
<feature type="transmembrane region" description="Helical" evidence="5">
    <location>
        <begin position="6"/>
        <end position="25"/>
    </location>
</feature>
<comment type="caution">
    <text evidence="6">The sequence shown here is derived from an EMBL/GenBank/DDBJ whole genome shotgun (WGS) entry which is preliminary data.</text>
</comment>
<feature type="transmembrane region" description="Helical" evidence="5">
    <location>
        <begin position="115"/>
        <end position="132"/>
    </location>
</feature>
<dbReference type="PANTHER" id="PTHR35371:SF1">
    <property type="entry name" value="BLR7753 PROTEIN"/>
    <property type="match status" value="1"/>
</dbReference>
<gene>
    <name evidence="6" type="ORF">GGR04_001338</name>
</gene>
<evidence type="ECO:0000256" key="3">
    <source>
        <dbReference type="ARBA" id="ARBA00022989"/>
    </source>
</evidence>
<evidence type="ECO:0000256" key="2">
    <source>
        <dbReference type="ARBA" id="ARBA00022692"/>
    </source>
</evidence>
<dbReference type="InterPro" id="IPR001129">
    <property type="entry name" value="Membr-assoc_MAPEG"/>
</dbReference>
<dbReference type="Proteomes" id="UP000542776">
    <property type="component" value="Unassembled WGS sequence"/>
</dbReference>
<dbReference type="EMBL" id="JACIEK010000002">
    <property type="protein sequence ID" value="MBB3997502.1"/>
    <property type="molecule type" value="Genomic_DNA"/>
</dbReference>
<evidence type="ECO:0000313" key="7">
    <source>
        <dbReference type="Proteomes" id="UP000542776"/>
    </source>
</evidence>
<reference evidence="6 7" key="1">
    <citation type="submission" date="2020-08" db="EMBL/GenBank/DDBJ databases">
        <title>Genomic Encyclopedia of Type Strains, Phase IV (KMG-IV): sequencing the most valuable type-strain genomes for metagenomic binning, comparative biology and taxonomic classification.</title>
        <authorList>
            <person name="Goeker M."/>
        </authorList>
    </citation>
    <scope>NUCLEOTIDE SEQUENCE [LARGE SCALE GENOMIC DNA]</scope>
    <source>
        <strain evidence="6 7">DSM 102238</strain>
    </source>
</reference>
<keyword evidence="3 5" id="KW-1133">Transmembrane helix</keyword>
<dbReference type="AlphaFoldDB" id="A0A7W6H3W4"/>
<evidence type="ECO:0000256" key="4">
    <source>
        <dbReference type="ARBA" id="ARBA00023136"/>
    </source>
</evidence>
<keyword evidence="4 5" id="KW-0472">Membrane</keyword>
<comment type="subcellular location">
    <subcellularLocation>
        <location evidence="1">Membrane</location>
    </subcellularLocation>
</comment>
<accession>A0A7W6H3W4</accession>
<name>A0A7W6H3W4_9HYPH</name>
<evidence type="ECO:0000256" key="1">
    <source>
        <dbReference type="ARBA" id="ARBA00004370"/>
    </source>
</evidence>
<dbReference type="Gene3D" id="1.20.120.550">
    <property type="entry name" value="Membrane associated eicosanoid/glutathione metabolism-like domain"/>
    <property type="match status" value="1"/>
</dbReference>
<feature type="transmembrane region" description="Helical" evidence="5">
    <location>
        <begin position="87"/>
        <end position="109"/>
    </location>
</feature>
<keyword evidence="7" id="KW-1185">Reference proteome</keyword>
<dbReference type="SUPFAM" id="SSF161084">
    <property type="entry name" value="MAPEG domain-like"/>
    <property type="match status" value="1"/>
</dbReference>
<evidence type="ECO:0000256" key="5">
    <source>
        <dbReference type="SAM" id="Phobius"/>
    </source>
</evidence>
<sequence length="133" mass="14125">METSLPLELVVLGWSVVLLFVHIALQGQLATRERGTGWNAGPRDGAAQPLGKFAGRAERALKNYQETFPAFAALALGLAVADRTGGIGAAGAALWLAARVAYVPLYLFGVPYLRSLVWLASAAGLVMMLVRFL</sequence>